<keyword evidence="4 8" id="KW-0732">Signal</keyword>
<keyword evidence="3" id="KW-0309">Germination</keyword>
<gene>
    <name evidence="11" type="ORF">ACFYKT_12800</name>
</gene>
<dbReference type="PROSITE" id="PS51257">
    <property type="entry name" value="PROKAR_LIPOPROTEIN"/>
    <property type="match status" value="1"/>
</dbReference>
<dbReference type="PANTHER" id="PTHR35789">
    <property type="entry name" value="SPORE GERMINATION PROTEIN B3"/>
    <property type="match status" value="1"/>
</dbReference>
<dbReference type="EMBL" id="JBIACJ010000006">
    <property type="protein sequence ID" value="MFE8697216.1"/>
    <property type="molecule type" value="Genomic_DNA"/>
</dbReference>
<feature type="domain" description="Spore germination GerAC-like C-terminal" evidence="9">
    <location>
        <begin position="224"/>
        <end position="387"/>
    </location>
</feature>
<keyword evidence="5" id="KW-0472">Membrane</keyword>
<accession>A0ABW6JZD8</accession>
<protein>
    <submittedName>
        <fullName evidence="11">Ger(X)C family spore germination protein</fullName>
    </submittedName>
</protein>
<sequence length="401" mass="45106">MRKRWAFILTAFLILSTLTSCWSRKEVANLAIAVALGIDKQEGEYIVSVQIINPAETASSEKAGGYDTPVTTYTARGQMLVEGLRKLTKEIPRKVYLAHLRMIVIGEEIAKEGIYDALDFLSRDHEMRTDFYIIVAKEHTAVEILKVLTGIEKIPANKLFNSLEISTEEWAATGKIRLNELMDDIVSEGTQPTLTGVIIRGNPKEGMKKENVEMISSKTFLSYSGIAAFHKNKLVGWLNEDESKGFNYIKDNVHSTVVVFEMNDGDVAVEVIDCKTDIISQIKNGAPSFEVKITGEGNVADVNTKLDLMNPNVIGELEEKVNKDIKDVIQSSLNKAQKEYETDIFGFGEQIHKNEPKEWETIKKQWSDLFPEVPVNINVKIKIRRVGTISNPFHNELLEEK</sequence>
<evidence type="ECO:0000259" key="10">
    <source>
        <dbReference type="Pfam" id="PF25198"/>
    </source>
</evidence>
<evidence type="ECO:0000256" key="7">
    <source>
        <dbReference type="ARBA" id="ARBA00023288"/>
    </source>
</evidence>
<organism evidence="11 12">
    <name type="scientific">Cytobacillus mangrovibacter</name>
    <dbReference type="NCBI Taxonomy" id="3299024"/>
    <lineage>
        <taxon>Bacteria</taxon>
        <taxon>Bacillati</taxon>
        <taxon>Bacillota</taxon>
        <taxon>Bacilli</taxon>
        <taxon>Bacillales</taxon>
        <taxon>Bacillaceae</taxon>
        <taxon>Cytobacillus</taxon>
    </lineage>
</organism>
<keyword evidence="7" id="KW-0449">Lipoprotein</keyword>
<evidence type="ECO:0000259" key="9">
    <source>
        <dbReference type="Pfam" id="PF05504"/>
    </source>
</evidence>
<dbReference type="InterPro" id="IPR008844">
    <property type="entry name" value="Spore_GerAC-like"/>
</dbReference>
<dbReference type="PANTHER" id="PTHR35789:SF1">
    <property type="entry name" value="SPORE GERMINATION PROTEIN B3"/>
    <property type="match status" value="1"/>
</dbReference>
<comment type="subcellular location">
    <subcellularLocation>
        <location evidence="1">Membrane</location>
        <topology evidence="1">Lipid-anchor</topology>
    </subcellularLocation>
</comment>
<dbReference type="InterPro" id="IPR038501">
    <property type="entry name" value="Spore_GerAC_C_sf"/>
</dbReference>
<dbReference type="Pfam" id="PF25198">
    <property type="entry name" value="Spore_GerAC_N"/>
    <property type="match status" value="1"/>
</dbReference>
<proteinExistence type="inferred from homology"/>
<dbReference type="Pfam" id="PF05504">
    <property type="entry name" value="Spore_GerAC"/>
    <property type="match status" value="1"/>
</dbReference>
<reference evidence="11 12" key="1">
    <citation type="submission" date="2024-08" db="EMBL/GenBank/DDBJ databases">
        <title>Two novel Cytobacillus novel species.</title>
        <authorList>
            <person name="Liu G."/>
        </authorList>
    </citation>
    <scope>NUCLEOTIDE SEQUENCE [LARGE SCALE GENOMIC DNA]</scope>
    <source>
        <strain evidence="11 12">FJAT-53684</strain>
    </source>
</reference>
<feature type="domain" description="Spore germination protein N-terminal" evidence="10">
    <location>
        <begin position="24"/>
        <end position="196"/>
    </location>
</feature>
<keyword evidence="6" id="KW-0564">Palmitate</keyword>
<evidence type="ECO:0000256" key="2">
    <source>
        <dbReference type="ARBA" id="ARBA00007886"/>
    </source>
</evidence>
<feature type="signal peptide" evidence="8">
    <location>
        <begin position="1"/>
        <end position="22"/>
    </location>
</feature>
<evidence type="ECO:0000256" key="3">
    <source>
        <dbReference type="ARBA" id="ARBA00022544"/>
    </source>
</evidence>
<evidence type="ECO:0000256" key="6">
    <source>
        <dbReference type="ARBA" id="ARBA00023139"/>
    </source>
</evidence>
<name>A0ABW6JZD8_9BACI</name>
<dbReference type="Gene3D" id="3.30.300.210">
    <property type="entry name" value="Nutrient germinant receptor protein C, domain 3"/>
    <property type="match status" value="1"/>
</dbReference>
<dbReference type="InterPro" id="IPR046953">
    <property type="entry name" value="Spore_GerAC-like_C"/>
</dbReference>
<dbReference type="Proteomes" id="UP001601058">
    <property type="component" value="Unassembled WGS sequence"/>
</dbReference>
<evidence type="ECO:0000256" key="4">
    <source>
        <dbReference type="ARBA" id="ARBA00022729"/>
    </source>
</evidence>
<dbReference type="NCBIfam" id="TIGR02887">
    <property type="entry name" value="spore_ger_x_C"/>
    <property type="match status" value="1"/>
</dbReference>
<dbReference type="InterPro" id="IPR057336">
    <property type="entry name" value="GerAC_N"/>
</dbReference>
<evidence type="ECO:0000256" key="1">
    <source>
        <dbReference type="ARBA" id="ARBA00004635"/>
    </source>
</evidence>
<evidence type="ECO:0000256" key="8">
    <source>
        <dbReference type="SAM" id="SignalP"/>
    </source>
</evidence>
<evidence type="ECO:0000313" key="11">
    <source>
        <dbReference type="EMBL" id="MFE8697216.1"/>
    </source>
</evidence>
<feature type="chain" id="PRO_5046913225" evidence="8">
    <location>
        <begin position="23"/>
        <end position="401"/>
    </location>
</feature>
<evidence type="ECO:0000313" key="12">
    <source>
        <dbReference type="Proteomes" id="UP001601058"/>
    </source>
</evidence>
<comment type="similarity">
    <text evidence="2">Belongs to the GerABKC lipoprotein family.</text>
</comment>
<keyword evidence="12" id="KW-1185">Reference proteome</keyword>
<dbReference type="RefSeq" id="WP_389220044.1">
    <property type="nucleotide sequence ID" value="NZ_JBIACJ010000006.1"/>
</dbReference>
<comment type="caution">
    <text evidence="11">The sequence shown here is derived from an EMBL/GenBank/DDBJ whole genome shotgun (WGS) entry which is preliminary data.</text>
</comment>
<evidence type="ECO:0000256" key="5">
    <source>
        <dbReference type="ARBA" id="ARBA00023136"/>
    </source>
</evidence>